<reference evidence="1" key="1">
    <citation type="submission" date="2023-02" db="EMBL/GenBank/DDBJ databases">
        <title>Genome of toxic invasive species Heracleum sosnowskyi carries increased number of genes despite the absence of recent whole-genome duplications.</title>
        <authorList>
            <person name="Schelkunov M."/>
            <person name="Shtratnikova V."/>
            <person name="Makarenko M."/>
            <person name="Klepikova A."/>
            <person name="Omelchenko D."/>
            <person name="Novikova G."/>
            <person name="Obukhova E."/>
            <person name="Bogdanov V."/>
            <person name="Penin A."/>
            <person name="Logacheva M."/>
        </authorList>
    </citation>
    <scope>NUCLEOTIDE SEQUENCE</scope>
    <source>
        <strain evidence="1">Hsosn_3</strain>
        <tissue evidence="1">Leaf</tissue>
    </source>
</reference>
<dbReference type="Proteomes" id="UP001237642">
    <property type="component" value="Unassembled WGS sequence"/>
</dbReference>
<comment type="caution">
    <text evidence="1">The sequence shown here is derived from an EMBL/GenBank/DDBJ whole genome shotgun (WGS) entry which is preliminary data.</text>
</comment>
<name>A0AAD8IRC7_9APIA</name>
<accession>A0AAD8IRC7</accession>
<evidence type="ECO:0000313" key="2">
    <source>
        <dbReference type="Proteomes" id="UP001237642"/>
    </source>
</evidence>
<organism evidence="1 2">
    <name type="scientific">Heracleum sosnowskyi</name>
    <dbReference type="NCBI Taxonomy" id="360622"/>
    <lineage>
        <taxon>Eukaryota</taxon>
        <taxon>Viridiplantae</taxon>
        <taxon>Streptophyta</taxon>
        <taxon>Embryophyta</taxon>
        <taxon>Tracheophyta</taxon>
        <taxon>Spermatophyta</taxon>
        <taxon>Magnoliopsida</taxon>
        <taxon>eudicotyledons</taxon>
        <taxon>Gunneridae</taxon>
        <taxon>Pentapetalae</taxon>
        <taxon>asterids</taxon>
        <taxon>campanulids</taxon>
        <taxon>Apiales</taxon>
        <taxon>Apiaceae</taxon>
        <taxon>Apioideae</taxon>
        <taxon>apioid superclade</taxon>
        <taxon>Tordylieae</taxon>
        <taxon>Tordyliinae</taxon>
        <taxon>Heracleum</taxon>
    </lineage>
</organism>
<dbReference type="EMBL" id="JAUIZM010000004">
    <property type="protein sequence ID" value="KAK1388630.1"/>
    <property type="molecule type" value="Genomic_DNA"/>
</dbReference>
<sequence>MDWWGFSNRPGILGKSQFWSSFNWLNNPRERMDWANAVSSTVWSLWLNRNVKVLESINYSAEEIAYLVKVRTQKWCQSSSLLNSENLVVWNVNPLGAIINSTNALSRDLIVNGCALFGFADGSFKIDSNGFPSAGI</sequence>
<evidence type="ECO:0000313" key="1">
    <source>
        <dbReference type="EMBL" id="KAK1388630.1"/>
    </source>
</evidence>
<protein>
    <submittedName>
        <fullName evidence="1">Uncharacterized protein</fullName>
    </submittedName>
</protein>
<keyword evidence="2" id="KW-1185">Reference proteome</keyword>
<proteinExistence type="predicted"/>
<reference evidence="1" key="2">
    <citation type="submission" date="2023-05" db="EMBL/GenBank/DDBJ databases">
        <authorList>
            <person name="Schelkunov M.I."/>
        </authorList>
    </citation>
    <scope>NUCLEOTIDE SEQUENCE</scope>
    <source>
        <strain evidence="1">Hsosn_3</strain>
        <tissue evidence="1">Leaf</tissue>
    </source>
</reference>
<dbReference type="AlphaFoldDB" id="A0AAD8IRC7"/>
<gene>
    <name evidence="1" type="ORF">POM88_016808</name>
</gene>